<evidence type="ECO:0000256" key="4">
    <source>
        <dbReference type="ARBA" id="ARBA00025743"/>
    </source>
</evidence>
<dbReference type="PROSITE" id="PS50405">
    <property type="entry name" value="GST_CTER"/>
    <property type="match status" value="2"/>
</dbReference>
<evidence type="ECO:0000256" key="3">
    <source>
        <dbReference type="ARBA" id="ARBA00022679"/>
    </source>
</evidence>
<dbReference type="GO" id="GO:0009407">
    <property type="term" value="P:toxin catabolic process"/>
    <property type="evidence" value="ECO:0007669"/>
    <property type="project" value="UniProtKB-ARBA"/>
</dbReference>
<dbReference type="InterPro" id="IPR036282">
    <property type="entry name" value="Glutathione-S-Trfase_C_sf"/>
</dbReference>
<dbReference type="CDD" id="cd03185">
    <property type="entry name" value="GST_C_Tau"/>
    <property type="match status" value="3"/>
</dbReference>
<keyword evidence="3" id="KW-0808">Transferase</keyword>
<accession>A0A834L255</accession>
<evidence type="ECO:0000256" key="1">
    <source>
        <dbReference type="ARBA" id="ARBA00012452"/>
    </source>
</evidence>
<feature type="domain" description="GST C-terminal" evidence="6">
    <location>
        <begin position="1"/>
        <end position="109"/>
    </location>
</feature>
<feature type="domain" description="GST C-terminal" evidence="6">
    <location>
        <begin position="125"/>
        <end position="251"/>
    </location>
</feature>
<dbReference type="InterPro" id="IPR045074">
    <property type="entry name" value="GST_C_Tau"/>
</dbReference>
<protein>
    <recommendedName>
        <fullName evidence="1">glutathione transferase</fullName>
        <ecNumber evidence="1">2.5.1.18</ecNumber>
    </recommendedName>
</protein>
<dbReference type="GO" id="GO:0004364">
    <property type="term" value="F:glutathione transferase activity"/>
    <property type="evidence" value="ECO:0007669"/>
    <property type="project" value="UniProtKB-EC"/>
</dbReference>
<dbReference type="FunFam" id="1.20.1050.10:FF:000016">
    <property type="entry name" value="Glutathione S-transferase U9"/>
    <property type="match status" value="1"/>
</dbReference>
<sequence>MVLRDAVGEEAKAAALEKVIEGLLPLEDAFTKCSKGKDFFGGDTIGYLDIAFGSFLGWISAIEVMANVKLFDEIKTPGLFGWTKMFCLNAAVKDVIPETELFVELLKKFAARANAHLPRFQKEEDIRSSLRFDHPVAVLSKWWRIVKVLRYAEGEDAKAAALEQVMEGIMLLEDAFAKCGKGKDFFGGDTIGYLDIALGSLLGWLRATEKMTDMKILDESQTPGLLRWAHRFGSNAAVKDVIPETEKLVEFGKMFALRAKAQWPSIAWEDIFTVGEEAKAAAALEKVIVEGIMSLEDAFVKCSEGKDYCGGDTIGYLDIAFENFLEWLRAIEMMTGVKLLDETKTLGLLGWAKKFDSNAAVKVVIPTTRVFVEIINKWR</sequence>
<dbReference type="Proteomes" id="UP000626092">
    <property type="component" value="Unassembled WGS sequence"/>
</dbReference>
<reference evidence="7" key="1">
    <citation type="submission" date="2019-11" db="EMBL/GenBank/DDBJ databases">
        <authorList>
            <person name="Liu Y."/>
            <person name="Hou J."/>
            <person name="Li T.-Q."/>
            <person name="Guan C.-H."/>
            <person name="Wu X."/>
            <person name="Wu H.-Z."/>
            <person name="Ling F."/>
            <person name="Zhang R."/>
            <person name="Shi X.-G."/>
            <person name="Ren J.-P."/>
            <person name="Chen E.-F."/>
            <person name="Sun J.-M."/>
        </authorList>
    </citation>
    <scope>NUCLEOTIDE SEQUENCE</scope>
    <source>
        <strain evidence="7">Adult_tree_wgs_1</strain>
        <tissue evidence="7">Leaves</tissue>
    </source>
</reference>
<gene>
    <name evidence="7" type="ORF">RHSIM_RhsimUnG0211200</name>
</gene>
<dbReference type="EC" id="2.5.1.18" evidence="1"/>
<evidence type="ECO:0000313" key="8">
    <source>
        <dbReference type="Proteomes" id="UP000626092"/>
    </source>
</evidence>
<evidence type="ECO:0000256" key="5">
    <source>
        <dbReference type="ARBA" id="ARBA00047960"/>
    </source>
</evidence>
<dbReference type="SUPFAM" id="SSF47616">
    <property type="entry name" value="GST C-terminal domain-like"/>
    <property type="match status" value="3"/>
</dbReference>
<dbReference type="InterPro" id="IPR045073">
    <property type="entry name" value="Omega/Tau-like"/>
</dbReference>
<name>A0A834L255_RHOSS</name>
<evidence type="ECO:0000256" key="2">
    <source>
        <dbReference type="ARBA" id="ARBA00022575"/>
    </source>
</evidence>
<dbReference type="OrthoDB" id="4951845at2759"/>
<dbReference type="InterPro" id="IPR010987">
    <property type="entry name" value="Glutathione-S-Trfase_C-like"/>
</dbReference>
<dbReference type="AlphaFoldDB" id="A0A834L255"/>
<dbReference type="PANTHER" id="PTHR11260">
    <property type="entry name" value="GLUTATHIONE S-TRANSFERASE, GST, SUPERFAMILY, GST DOMAIN CONTAINING"/>
    <property type="match status" value="1"/>
</dbReference>
<evidence type="ECO:0000259" key="6">
    <source>
        <dbReference type="PROSITE" id="PS50405"/>
    </source>
</evidence>
<dbReference type="GO" id="GO:0005737">
    <property type="term" value="C:cytoplasm"/>
    <property type="evidence" value="ECO:0007669"/>
    <property type="project" value="TreeGrafter"/>
</dbReference>
<dbReference type="Gene3D" id="1.20.1050.10">
    <property type="match status" value="3"/>
</dbReference>
<keyword evidence="8" id="KW-1185">Reference proteome</keyword>
<keyword evidence="2" id="KW-0216">Detoxification</keyword>
<dbReference type="GO" id="GO:0006749">
    <property type="term" value="P:glutathione metabolic process"/>
    <property type="evidence" value="ECO:0007669"/>
    <property type="project" value="InterPro"/>
</dbReference>
<comment type="similarity">
    <text evidence="4">Belongs to the GST superfamily. Tau family.</text>
</comment>
<dbReference type="EMBL" id="WJXA01000458">
    <property type="protein sequence ID" value="KAF7112620.1"/>
    <property type="molecule type" value="Genomic_DNA"/>
</dbReference>
<dbReference type="PANTHER" id="PTHR11260:SF615">
    <property type="entry name" value="GLUTATHIONE S-TRANSFERASE U17"/>
    <property type="match status" value="1"/>
</dbReference>
<comment type="caution">
    <text evidence="7">The sequence shown here is derived from an EMBL/GenBank/DDBJ whole genome shotgun (WGS) entry which is preliminary data.</text>
</comment>
<proteinExistence type="inferred from homology"/>
<dbReference type="Pfam" id="PF13410">
    <property type="entry name" value="GST_C_2"/>
    <property type="match status" value="1"/>
</dbReference>
<comment type="catalytic activity">
    <reaction evidence="5">
        <text>RX + glutathione = an S-substituted glutathione + a halide anion + H(+)</text>
        <dbReference type="Rhea" id="RHEA:16437"/>
        <dbReference type="ChEBI" id="CHEBI:15378"/>
        <dbReference type="ChEBI" id="CHEBI:16042"/>
        <dbReference type="ChEBI" id="CHEBI:17792"/>
        <dbReference type="ChEBI" id="CHEBI:57925"/>
        <dbReference type="ChEBI" id="CHEBI:90779"/>
        <dbReference type="EC" id="2.5.1.18"/>
    </reaction>
</comment>
<evidence type="ECO:0000313" key="7">
    <source>
        <dbReference type="EMBL" id="KAF7112620.1"/>
    </source>
</evidence>
<organism evidence="7 8">
    <name type="scientific">Rhododendron simsii</name>
    <name type="common">Sims's rhododendron</name>
    <dbReference type="NCBI Taxonomy" id="118357"/>
    <lineage>
        <taxon>Eukaryota</taxon>
        <taxon>Viridiplantae</taxon>
        <taxon>Streptophyta</taxon>
        <taxon>Embryophyta</taxon>
        <taxon>Tracheophyta</taxon>
        <taxon>Spermatophyta</taxon>
        <taxon>Magnoliopsida</taxon>
        <taxon>eudicotyledons</taxon>
        <taxon>Gunneridae</taxon>
        <taxon>Pentapetalae</taxon>
        <taxon>asterids</taxon>
        <taxon>Ericales</taxon>
        <taxon>Ericaceae</taxon>
        <taxon>Ericoideae</taxon>
        <taxon>Rhodoreae</taxon>
        <taxon>Rhododendron</taxon>
    </lineage>
</organism>